<keyword evidence="4" id="KW-0539">Nucleus</keyword>
<evidence type="ECO:0000259" key="7">
    <source>
        <dbReference type="Pfam" id="PF25781"/>
    </source>
</evidence>
<protein>
    <submittedName>
        <fullName evidence="8">Putative testis-expressed sequence 10 protein-like</fullName>
    </submittedName>
</protein>
<dbReference type="PANTHER" id="PTHR16056:SF2">
    <property type="entry name" value="TESTIS-EXPRESSED PROTEIN 10"/>
    <property type="match status" value="1"/>
</dbReference>
<comment type="similarity">
    <text evidence="3">Belongs to the IPI1/TEX10 family.</text>
</comment>
<dbReference type="Pfam" id="PF12333">
    <property type="entry name" value="Ipi1_N"/>
    <property type="match status" value="1"/>
</dbReference>
<evidence type="ECO:0000256" key="3">
    <source>
        <dbReference type="ARBA" id="ARBA00006427"/>
    </source>
</evidence>
<evidence type="ECO:0000256" key="2">
    <source>
        <dbReference type="ARBA" id="ARBA00004642"/>
    </source>
</evidence>
<dbReference type="FunFam" id="1.25.10.10:FF:000348">
    <property type="entry name" value="uncharacterized protein LOC106763108 isoform X2"/>
    <property type="match status" value="1"/>
</dbReference>
<dbReference type="SUPFAM" id="SSF48371">
    <property type="entry name" value="ARM repeat"/>
    <property type="match status" value="1"/>
</dbReference>
<reference evidence="8" key="1">
    <citation type="submission" date="2015-12" db="EMBL/GenBank/DDBJ databases">
        <title>Gene expression during late stages of embryo sac development: a critical building block for successful pollen-pistil interactions.</title>
        <authorList>
            <person name="Liu Y."/>
            <person name="Joly V."/>
            <person name="Sabar M."/>
            <person name="Matton D.P."/>
        </authorList>
    </citation>
    <scope>NUCLEOTIDE SEQUENCE</scope>
</reference>
<sequence length="756" mass="86186">MVKNKAQSKKQQKRGVDFKKIRRKIGRKLPPAQNATNTEIKSKAIILPEQSIASEKAGLAVSKKGLTLKELLQQTSHHNAKVRKDALIGIRDVLLKFPAELKLHKLAVIEKLRERISDDDKLVREALYQLLKSVIFPGCKEDNKGPINSLMMTYIFNAMTHMAIEVRLMAFKFFDLLIQYFPSCFLLYAEKILQNYEDILQKNKFYLQDKGRLKNALAGLVRCLSLLPCSNQGEGDSLSYNDATRASLHAFDLDLSDKSTDLSGVVNKLTDLLPVLVSCFQDFSPLIHSGSGKVHHEKHLISLVAFIPKLIMQVSVAWKSRILQAFTTVFENCSPESSMKLACLSVVEEMLLPEQNCLYLDPKDLEILNHSTWIGELPKLLVLLGDKHPLHAKAVLRLQLRVGQTANLNMTLAKEYDNMQYFIRAFYCTYSNGTVSYGPFMRLPRDIQELSVCCLYYFPFLDKVLLQSLASCCICHELEPFILFRIMEVLHSAYKGGHIQIADYISFFITLLSRFQVYPEKIDPTEKHEGKSNRGTFKAVVRAVCSWLSQIGDDVLVLQMLEKIVLDEISHKRPVDNIYGFIRLLITLDSKPTRLSEQTINRLSEVLPEYFLDVVNNIPEEDDKSTKFMIRQTRDYYLLPCFFLFDRSNMLLNQILEVMESFIRGNASSRLPHQKGALAKDHSSRILSVVSVLLLVLGDIKMQKLLLSCKTAIRNILESMHTLESSEDITMTIEERHKIQSAYDILTAAVSTLEYD</sequence>
<dbReference type="Pfam" id="PF25781">
    <property type="entry name" value="TPR_TEX10"/>
    <property type="match status" value="1"/>
</dbReference>
<evidence type="ECO:0000256" key="4">
    <source>
        <dbReference type="ARBA" id="ARBA00023242"/>
    </source>
</evidence>
<proteinExistence type="inferred from homology"/>
<evidence type="ECO:0000313" key="8">
    <source>
        <dbReference type="EMBL" id="JAP36574.1"/>
    </source>
</evidence>
<feature type="region of interest" description="Disordered" evidence="5">
    <location>
        <begin position="1"/>
        <end position="23"/>
    </location>
</feature>
<dbReference type="InterPro" id="IPR057949">
    <property type="entry name" value="TPR_TEX10"/>
</dbReference>
<name>A0A0V0IVL6_SOLCH</name>
<evidence type="ECO:0000259" key="6">
    <source>
        <dbReference type="Pfam" id="PF12333"/>
    </source>
</evidence>
<dbReference type="AlphaFoldDB" id="A0A0V0IVL6"/>
<dbReference type="EMBL" id="GEDG01001815">
    <property type="protein sequence ID" value="JAP36574.1"/>
    <property type="molecule type" value="Transcribed_RNA"/>
</dbReference>
<dbReference type="GO" id="GO:0005634">
    <property type="term" value="C:nucleus"/>
    <property type="evidence" value="ECO:0007669"/>
    <property type="project" value="UniProtKB-SubCell"/>
</dbReference>
<evidence type="ECO:0000256" key="5">
    <source>
        <dbReference type="SAM" id="MobiDB-lite"/>
    </source>
</evidence>
<dbReference type="Gene3D" id="1.25.10.10">
    <property type="entry name" value="Leucine-rich Repeat Variant"/>
    <property type="match status" value="1"/>
</dbReference>
<feature type="domain" description="TEX10-like TPR repeats" evidence="7">
    <location>
        <begin position="371"/>
        <end position="728"/>
    </location>
</feature>
<comment type="subcellular location">
    <subcellularLocation>
        <location evidence="1">Nucleus</location>
        <location evidence="1">Nucleolus</location>
    </subcellularLocation>
    <subcellularLocation>
        <location evidence="2">Nucleus</location>
        <location evidence="2">Nucleoplasm</location>
    </subcellularLocation>
</comment>
<evidence type="ECO:0000256" key="1">
    <source>
        <dbReference type="ARBA" id="ARBA00004604"/>
    </source>
</evidence>
<feature type="compositionally biased region" description="Basic residues" evidence="5">
    <location>
        <begin position="1"/>
        <end position="13"/>
    </location>
</feature>
<accession>A0A0V0IVL6</accession>
<organism evidence="8">
    <name type="scientific">Solanum chacoense</name>
    <name type="common">Chaco potato</name>
    <dbReference type="NCBI Taxonomy" id="4108"/>
    <lineage>
        <taxon>Eukaryota</taxon>
        <taxon>Viridiplantae</taxon>
        <taxon>Streptophyta</taxon>
        <taxon>Embryophyta</taxon>
        <taxon>Tracheophyta</taxon>
        <taxon>Spermatophyta</taxon>
        <taxon>Magnoliopsida</taxon>
        <taxon>eudicotyledons</taxon>
        <taxon>Gunneridae</taxon>
        <taxon>Pentapetalae</taxon>
        <taxon>asterids</taxon>
        <taxon>lamiids</taxon>
        <taxon>Solanales</taxon>
        <taxon>Solanaceae</taxon>
        <taxon>Solanoideae</taxon>
        <taxon>Solaneae</taxon>
        <taxon>Solanum</taxon>
    </lineage>
</organism>
<feature type="domain" description="Pre-rRNA-processing protein Ipi1 N-terminal" evidence="6">
    <location>
        <begin position="149"/>
        <end position="207"/>
    </location>
</feature>
<dbReference type="PANTHER" id="PTHR16056">
    <property type="entry name" value="REGULATOR OF MICROTUBULE DYNAMICS PROTEIN"/>
    <property type="match status" value="1"/>
</dbReference>
<dbReference type="InterPro" id="IPR024679">
    <property type="entry name" value="Ipi1_N"/>
</dbReference>
<dbReference type="InterPro" id="IPR016024">
    <property type="entry name" value="ARM-type_fold"/>
</dbReference>
<dbReference type="InterPro" id="IPR011989">
    <property type="entry name" value="ARM-like"/>
</dbReference>